<sequence length="93" mass="10309">MLDYLFCLLDYKYLNQTGLVNVQKKNSYSKDHSIAESSCGIEGCEMSALRVSQSIKDTYVGEVFDESQHALDSMMAVAPICDDFGYTVQSGTC</sequence>
<accession>A0A937F9E0</accession>
<protein>
    <submittedName>
        <fullName evidence="1">Uncharacterized protein</fullName>
    </submittedName>
</protein>
<reference evidence="1" key="1">
    <citation type="submission" date="2021-01" db="EMBL/GenBank/DDBJ databases">
        <title>Fulvivirga kasyanovii gen. nov., sp nov., a novel member of the phylum Bacteroidetes isolated from seawater in a mussel farm.</title>
        <authorList>
            <person name="Zhao L.-H."/>
            <person name="Wang Z.-J."/>
        </authorList>
    </citation>
    <scope>NUCLEOTIDE SEQUENCE</scope>
    <source>
        <strain evidence="1">2943</strain>
    </source>
</reference>
<gene>
    <name evidence="1" type="ORF">JL102_15965</name>
</gene>
<organism evidence="1 2">
    <name type="scientific">Fulvivirga sediminis</name>
    <dbReference type="NCBI Taxonomy" id="2803949"/>
    <lineage>
        <taxon>Bacteria</taxon>
        <taxon>Pseudomonadati</taxon>
        <taxon>Bacteroidota</taxon>
        <taxon>Cytophagia</taxon>
        <taxon>Cytophagales</taxon>
        <taxon>Fulvivirgaceae</taxon>
        <taxon>Fulvivirga</taxon>
    </lineage>
</organism>
<keyword evidence="2" id="KW-1185">Reference proteome</keyword>
<evidence type="ECO:0000313" key="1">
    <source>
        <dbReference type="EMBL" id="MBL3657646.1"/>
    </source>
</evidence>
<name>A0A937F9E0_9BACT</name>
<dbReference type="RefSeq" id="WP_202245427.1">
    <property type="nucleotide sequence ID" value="NZ_JAESIY010000008.1"/>
</dbReference>
<dbReference type="AlphaFoldDB" id="A0A937F9E0"/>
<evidence type="ECO:0000313" key="2">
    <source>
        <dbReference type="Proteomes" id="UP000659388"/>
    </source>
</evidence>
<dbReference type="Proteomes" id="UP000659388">
    <property type="component" value="Unassembled WGS sequence"/>
</dbReference>
<comment type="caution">
    <text evidence="1">The sequence shown here is derived from an EMBL/GenBank/DDBJ whole genome shotgun (WGS) entry which is preliminary data.</text>
</comment>
<dbReference type="EMBL" id="JAESIY010000008">
    <property type="protein sequence ID" value="MBL3657646.1"/>
    <property type="molecule type" value="Genomic_DNA"/>
</dbReference>
<proteinExistence type="predicted"/>